<evidence type="ECO:0000256" key="9">
    <source>
        <dbReference type="RuleBase" id="RU000488"/>
    </source>
</evidence>
<evidence type="ECO:0000313" key="11">
    <source>
        <dbReference type="EMBL" id="KAG0314877.1"/>
    </source>
</evidence>
<dbReference type="PANTHER" id="PTHR45758">
    <property type="entry name" value="MITOFERRIN-1-RELATED"/>
    <property type="match status" value="1"/>
</dbReference>
<keyword evidence="5 10" id="KW-1133">Transmembrane helix</keyword>
<organism evidence="11 12">
    <name type="scientific">Linnemannia gamsii</name>
    <dbReference type="NCBI Taxonomy" id="64522"/>
    <lineage>
        <taxon>Eukaryota</taxon>
        <taxon>Fungi</taxon>
        <taxon>Fungi incertae sedis</taxon>
        <taxon>Mucoromycota</taxon>
        <taxon>Mortierellomycotina</taxon>
        <taxon>Mortierellomycetes</taxon>
        <taxon>Mortierellales</taxon>
        <taxon>Mortierellaceae</taxon>
        <taxon>Linnemannia</taxon>
    </lineage>
</organism>
<dbReference type="PROSITE" id="PS50920">
    <property type="entry name" value="SOLCAR"/>
    <property type="match status" value="2"/>
</dbReference>
<name>A0A9P6RCU5_9FUNG</name>
<dbReference type="EMBL" id="JAAAIN010000412">
    <property type="protein sequence ID" value="KAG0314877.1"/>
    <property type="molecule type" value="Genomic_DNA"/>
</dbReference>
<evidence type="ECO:0000313" key="12">
    <source>
        <dbReference type="Proteomes" id="UP000823405"/>
    </source>
</evidence>
<gene>
    <name evidence="11" type="ORF">BGZ97_008866</name>
</gene>
<reference evidence="11" key="1">
    <citation type="journal article" date="2020" name="Fungal Divers.">
        <title>Resolving the Mortierellaceae phylogeny through synthesis of multi-gene phylogenetics and phylogenomics.</title>
        <authorList>
            <person name="Vandepol N."/>
            <person name="Liber J."/>
            <person name="Desiro A."/>
            <person name="Na H."/>
            <person name="Kennedy M."/>
            <person name="Barry K."/>
            <person name="Grigoriev I.V."/>
            <person name="Miller A.N."/>
            <person name="O'Donnell K."/>
            <person name="Stajich J.E."/>
            <person name="Bonito G."/>
        </authorList>
    </citation>
    <scope>NUCLEOTIDE SEQUENCE</scope>
    <source>
        <strain evidence="11">NVP60</strain>
    </source>
</reference>
<dbReference type="Gene3D" id="1.50.40.10">
    <property type="entry name" value="Mitochondrial carrier domain"/>
    <property type="match status" value="1"/>
</dbReference>
<dbReference type="PANTHER" id="PTHR45758:SF3">
    <property type="entry name" value="MITOCHONDRIAL SUBSTRATE CARRIER FAMILY PROTEIN E"/>
    <property type="match status" value="1"/>
</dbReference>
<feature type="repeat" description="Solcar" evidence="8">
    <location>
        <begin position="72"/>
        <end position="160"/>
    </location>
</feature>
<evidence type="ECO:0000256" key="10">
    <source>
        <dbReference type="SAM" id="Phobius"/>
    </source>
</evidence>
<dbReference type="GO" id="GO:0031966">
    <property type="term" value="C:mitochondrial membrane"/>
    <property type="evidence" value="ECO:0007669"/>
    <property type="project" value="UniProtKB-SubCell"/>
</dbReference>
<evidence type="ECO:0008006" key="13">
    <source>
        <dbReference type="Google" id="ProtNLM"/>
    </source>
</evidence>
<protein>
    <recommendedName>
        <fullName evidence="13">Mitochondrial carrier</fullName>
    </recommendedName>
</protein>
<keyword evidence="12" id="KW-1185">Reference proteome</keyword>
<accession>A0A9P6RCU5</accession>
<keyword evidence="7 8" id="KW-0472">Membrane</keyword>
<evidence type="ECO:0000256" key="8">
    <source>
        <dbReference type="PROSITE-ProRule" id="PRU00282"/>
    </source>
</evidence>
<feature type="transmembrane region" description="Helical" evidence="10">
    <location>
        <begin position="71"/>
        <end position="91"/>
    </location>
</feature>
<keyword evidence="4 8" id="KW-0812">Transmembrane</keyword>
<evidence type="ECO:0000256" key="2">
    <source>
        <dbReference type="ARBA" id="ARBA00006375"/>
    </source>
</evidence>
<dbReference type="InterPro" id="IPR023395">
    <property type="entry name" value="MCP_dom_sf"/>
</dbReference>
<evidence type="ECO:0000256" key="3">
    <source>
        <dbReference type="ARBA" id="ARBA00022448"/>
    </source>
</evidence>
<keyword evidence="6" id="KW-0496">Mitochondrion</keyword>
<sequence length="168" mass="18730">MSLARQIYQFEGLLGFYRGYFITLGVFVPYSMIYFAAYEQLKGMAWRQLYPSSKQDKQSRFAGQDAHKEQVLPFFTVMGCAAVACGIAAGISNIVDVVKTRWQTSILSTTEETSSTRRIATQLFRQGGLASFTRGMGARIMWMVPSVTISMSTFEWLKAHGFTGALAS</sequence>
<feature type="repeat" description="Solcar" evidence="8">
    <location>
        <begin position="1"/>
        <end position="44"/>
    </location>
</feature>
<proteinExistence type="inferred from homology"/>
<comment type="caution">
    <text evidence="11">The sequence shown here is derived from an EMBL/GenBank/DDBJ whole genome shotgun (WGS) entry which is preliminary data.</text>
</comment>
<evidence type="ECO:0000256" key="6">
    <source>
        <dbReference type="ARBA" id="ARBA00023128"/>
    </source>
</evidence>
<evidence type="ECO:0000256" key="1">
    <source>
        <dbReference type="ARBA" id="ARBA00004225"/>
    </source>
</evidence>
<dbReference type="Pfam" id="PF00153">
    <property type="entry name" value="Mito_carr"/>
    <property type="match status" value="2"/>
</dbReference>
<dbReference type="AlphaFoldDB" id="A0A9P6RCU5"/>
<keyword evidence="3 9" id="KW-0813">Transport</keyword>
<comment type="similarity">
    <text evidence="2 9">Belongs to the mitochondrial carrier (TC 2.A.29) family.</text>
</comment>
<dbReference type="GO" id="GO:0005381">
    <property type="term" value="F:iron ion transmembrane transporter activity"/>
    <property type="evidence" value="ECO:0007669"/>
    <property type="project" value="UniProtKB-ARBA"/>
</dbReference>
<feature type="transmembrane region" description="Helical" evidence="10">
    <location>
        <begin position="20"/>
        <end position="38"/>
    </location>
</feature>
<comment type="subcellular location">
    <subcellularLocation>
        <location evidence="1">Mitochondrion membrane</location>
        <topology evidence="1">Multi-pass membrane protein</topology>
    </subcellularLocation>
</comment>
<evidence type="ECO:0000256" key="5">
    <source>
        <dbReference type="ARBA" id="ARBA00022989"/>
    </source>
</evidence>
<dbReference type="Proteomes" id="UP000823405">
    <property type="component" value="Unassembled WGS sequence"/>
</dbReference>
<dbReference type="InterPro" id="IPR018108">
    <property type="entry name" value="MCP_transmembrane"/>
</dbReference>
<dbReference type="SUPFAM" id="SSF103506">
    <property type="entry name" value="Mitochondrial carrier"/>
    <property type="match status" value="1"/>
</dbReference>
<evidence type="ECO:0000256" key="7">
    <source>
        <dbReference type="ARBA" id="ARBA00023136"/>
    </source>
</evidence>
<evidence type="ECO:0000256" key="4">
    <source>
        <dbReference type="ARBA" id="ARBA00022692"/>
    </source>
</evidence>
<dbReference type="OrthoDB" id="250329at2759"/>